<dbReference type="PANTHER" id="PTHR32481:SF0">
    <property type="entry name" value="AMINOPEPTIDASE YPDE-RELATED"/>
    <property type="match status" value="1"/>
</dbReference>
<dbReference type="Pfam" id="PF05343">
    <property type="entry name" value="Peptidase_M42"/>
    <property type="match status" value="1"/>
</dbReference>
<evidence type="ECO:0000256" key="3">
    <source>
        <dbReference type="PIRNR" id="PIRNR001123"/>
    </source>
</evidence>
<evidence type="ECO:0000256" key="4">
    <source>
        <dbReference type="SAM" id="MobiDB-lite"/>
    </source>
</evidence>
<gene>
    <name evidence="5" type="ORF">P9H32_10380</name>
</gene>
<dbReference type="PIRSF" id="PIRSF001123">
    <property type="entry name" value="PepA_GA"/>
    <property type="match status" value="1"/>
</dbReference>
<evidence type="ECO:0000256" key="2">
    <source>
        <dbReference type="ARBA" id="ARBA00022801"/>
    </source>
</evidence>
<proteinExistence type="inferred from homology"/>
<reference evidence="5 6" key="1">
    <citation type="journal article" date="2024" name="Appl. Environ. Microbiol.">
        <title>Pontiella agarivorans sp. nov., a novel marine anaerobic bacterium capable of degrading macroalgal polysaccharides and fixing nitrogen.</title>
        <authorList>
            <person name="Liu N."/>
            <person name="Kivenson V."/>
            <person name="Peng X."/>
            <person name="Cui Z."/>
            <person name="Lankiewicz T.S."/>
            <person name="Gosselin K.M."/>
            <person name="English C.J."/>
            <person name="Blair E.M."/>
            <person name="O'Malley M.A."/>
            <person name="Valentine D.L."/>
        </authorList>
    </citation>
    <scope>NUCLEOTIDE SEQUENCE [LARGE SCALE GENOMIC DNA]</scope>
    <source>
        <strain evidence="5 6">NLcol2</strain>
    </source>
</reference>
<feature type="region of interest" description="Disordered" evidence="4">
    <location>
        <begin position="340"/>
        <end position="363"/>
    </location>
</feature>
<organism evidence="5 6">
    <name type="scientific">Pontiella agarivorans</name>
    <dbReference type="NCBI Taxonomy" id="3038953"/>
    <lineage>
        <taxon>Bacteria</taxon>
        <taxon>Pseudomonadati</taxon>
        <taxon>Kiritimatiellota</taxon>
        <taxon>Kiritimatiellia</taxon>
        <taxon>Kiritimatiellales</taxon>
        <taxon>Pontiellaceae</taxon>
        <taxon>Pontiella</taxon>
    </lineage>
</organism>
<keyword evidence="1" id="KW-0479">Metal-binding</keyword>
<dbReference type="Gene3D" id="3.40.630.10">
    <property type="entry name" value="Zn peptidases"/>
    <property type="match status" value="1"/>
</dbReference>
<keyword evidence="2" id="KW-0378">Hydrolase</keyword>
<evidence type="ECO:0000256" key="1">
    <source>
        <dbReference type="ARBA" id="ARBA00022723"/>
    </source>
</evidence>
<keyword evidence="6" id="KW-1185">Reference proteome</keyword>
<evidence type="ECO:0000313" key="6">
    <source>
        <dbReference type="Proteomes" id="UP001290861"/>
    </source>
</evidence>
<name>A0ABU5MXT7_9BACT</name>
<dbReference type="EMBL" id="JARVCO010000010">
    <property type="protein sequence ID" value="MDZ8119031.1"/>
    <property type="molecule type" value="Genomic_DNA"/>
</dbReference>
<evidence type="ECO:0000313" key="5">
    <source>
        <dbReference type="EMBL" id="MDZ8119031.1"/>
    </source>
</evidence>
<sequence>MSLSPSDLKLLKDMVSLPTAPFCERHVQAFVRDWAAVNGIDFTQDEVGNILLTYKGRGRAPKYPWVLQAHMDHPGFELISRRGRTVQAWFRGSVQEAYFPAARMQFFPDIGKPVGGTVETAKRDKQAGFLKCRIKLDDVVPLARGTLGMWELPAWKKRGNRLSLRVVDDLCGVASILLTLKRLKDSGASRKVFGLLTRAEEVGFVGAISAAKNELIDMRFPILGIEASKAQPNARIGQGAIVRVGDASTVFDPELTSNVRKTARALHRADPSLRFAESLMPGGSCESTGLALLGYRTCAVCLPLGNYHNMGESKIEAEKIDLRDFESMVALLEAVSQTKPDASNTGELKKRLLENHRKRAPLL</sequence>
<comment type="similarity">
    <text evidence="3">Belongs to the peptidase M42 family.</text>
</comment>
<dbReference type="InterPro" id="IPR051464">
    <property type="entry name" value="Peptidase_M42_aminopept"/>
</dbReference>
<accession>A0ABU5MXT7</accession>
<dbReference type="InterPro" id="IPR008007">
    <property type="entry name" value="Peptidase_M42"/>
</dbReference>
<dbReference type="PANTHER" id="PTHR32481">
    <property type="entry name" value="AMINOPEPTIDASE"/>
    <property type="match status" value="1"/>
</dbReference>
<dbReference type="Proteomes" id="UP001290861">
    <property type="component" value="Unassembled WGS sequence"/>
</dbReference>
<dbReference type="RefSeq" id="WP_322609312.1">
    <property type="nucleotide sequence ID" value="NZ_JARVCO010000010.1"/>
</dbReference>
<comment type="caution">
    <text evidence="5">The sequence shown here is derived from an EMBL/GenBank/DDBJ whole genome shotgun (WGS) entry which is preliminary data.</text>
</comment>
<protein>
    <submittedName>
        <fullName evidence="5">M20/M25/M40 family metallo-hydrolase</fullName>
    </submittedName>
</protein>
<dbReference type="SUPFAM" id="SSF53187">
    <property type="entry name" value="Zn-dependent exopeptidases"/>
    <property type="match status" value="1"/>
</dbReference>